<reference evidence="10 11" key="1">
    <citation type="submission" date="2023-11" db="EMBL/GenBank/DDBJ databases">
        <title>MicrobeMod: A computational toolkit for identifying prokaryotic methylation and restriction-modification with nanopore sequencing.</title>
        <authorList>
            <person name="Crits-Christoph A."/>
            <person name="Kang S.C."/>
            <person name="Lee H."/>
            <person name="Ostrov N."/>
        </authorList>
    </citation>
    <scope>NUCLEOTIDE SEQUENCE [LARGE SCALE GENOMIC DNA]</scope>
    <source>
        <strain evidence="10 11">DSMZ 16071</strain>
    </source>
</reference>
<dbReference type="Proteomes" id="UP001324185">
    <property type="component" value="Chromosome"/>
</dbReference>
<dbReference type="InterPro" id="IPR036393">
    <property type="entry name" value="AceGlu_kinase-like_sf"/>
</dbReference>
<proteinExistence type="inferred from homology"/>
<feature type="binding site" evidence="8">
    <location>
        <position position="151"/>
    </location>
    <ligand>
        <name>substrate</name>
    </ligand>
</feature>
<dbReference type="PROSITE" id="PS00902">
    <property type="entry name" value="GLUTAMATE_5_KINASE"/>
    <property type="match status" value="1"/>
</dbReference>
<keyword evidence="3 8" id="KW-0641">Proline biosynthesis</keyword>
<keyword evidence="1 8" id="KW-0963">Cytoplasm</keyword>
<dbReference type="InterPro" id="IPR019797">
    <property type="entry name" value="Glutamate_5-kinase_CS"/>
</dbReference>
<evidence type="ECO:0000256" key="7">
    <source>
        <dbReference type="ARBA" id="ARBA00022840"/>
    </source>
</evidence>
<dbReference type="SUPFAM" id="SSF53633">
    <property type="entry name" value="Carbamate kinase-like"/>
    <property type="match status" value="1"/>
</dbReference>
<feature type="binding site" evidence="8">
    <location>
        <position position="139"/>
    </location>
    <ligand>
        <name>substrate</name>
    </ligand>
</feature>
<comment type="similarity">
    <text evidence="8">Belongs to the glutamate 5-kinase family.</text>
</comment>
<comment type="catalytic activity">
    <reaction evidence="8">
        <text>L-glutamate + ATP = L-glutamyl 5-phosphate + ADP</text>
        <dbReference type="Rhea" id="RHEA:14877"/>
        <dbReference type="ChEBI" id="CHEBI:29985"/>
        <dbReference type="ChEBI" id="CHEBI:30616"/>
        <dbReference type="ChEBI" id="CHEBI:58274"/>
        <dbReference type="ChEBI" id="CHEBI:456216"/>
        <dbReference type="EC" id="2.7.2.11"/>
    </reaction>
</comment>
<keyword evidence="7 8" id="KW-0067">ATP-binding</keyword>
<dbReference type="CDD" id="cd04242">
    <property type="entry name" value="AAK_G5K_ProB"/>
    <property type="match status" value="1"/>
</dbReference>
<feature type="binding site" evidence="8">
    <location>
        <position position="15"/>
    </location>
    <ligand>
        <name>ATP</name>
        <dbReference type="ChEBI" id="CHEBI:30616"/>
    </ligand>
</feature>
<feature type="domain" description="Aspartate/glutamate/uridylate kinase" evidence="9">
    <location>
        <begin position="11"/>
        <end position="237"/>
    </location>
</feature>
<comment type="pathway">
    <text evidence="8">Amino-acid biosynthesis; L-proline biosynthesis; L-glutamate 5-semialdehyde from L-glutamate: step 1/2.</text>
</comment>
<dbReference type="InterPro" id="IPR011529">
    <property type="entry name" value="Glu_5kinase"/>
</dbReference>
<dbReference type="Gene3D" id="3.40.1160.10">
    <property type="entry name" value="Acetylglutamate kinase-like"/>
    <property type="match status" value="1"/>
</dbReference>
<dbReference type="HAMAP" id="MF_00456">
    <property type="entry name" value="ProB"/>
    <property type="match status" value="1"/>
</dbReference>
<dbReference type="InterPro" id="IPR041739">
    <property type="entry name" value="G5K_ProB"/>
</dbReference>
<dbReference type="PIRSF" id="PIRSF000729">
    <property type="entry name" value="GK"/>
    <property type="match status" value="1"/>
</dbReference>
<dbReference type="InterPro" id="IPR001057">
    <property type="entry name" value="Glu/AcGlu_kinase"/>
</dbReference>
<evidence type="ECO:0000259" key="9">
    <source>
        <dbReference type="Pfam" id="PF00696"/>
    </source>
</evidence>
<dbReference type="PANTHER" id="PTHR43654">
    <property type="entry name" value="GLUTAMATE 5-KINASE"/>
    <property type="match status" value="1"/>
</dbReference>
<dbReference type="Pfam" id="PF00696">
    <property type="entry name" value="AA_kinase"/>
    <property type="match status" value="1"/>
</dbReference>
<evidence type="ECO:0000256" key="1">
    <source>
        <dbReference type="ARBA" id="ARBA00022490"/>
    </source>
</evidence>
<evidence type="ECO:0000313" key="11">
    <source>
        <dbReference type="Proteomes" id="UP001324185"/>
    </source>
</evidence>
<dbReference type="InterPro" id="IPR001048">
    <property type="entry name" value="Asp/Glu/Uridylate_kinase"/>
</dbReference>
<dbReference type="PRINTS" id="PR00474">
    <property type="entry name" value="GLU5KINASE"/>
</dbReference>
<dbReference type="NCBIfam" id="TIGR01027">
    <property type="entry name" value="proB"/>
    <property type="match status" value="1"/>
</dbReference>
<dbReference type="InterPro" id="IPR005715">
    <property type="entry name" value="Glu_5kinase/COase_Synthase"/>
</dbReference>
<keyword evidence="2 8" id="KW-0028">Amino-acid biosynthesis</keyword>
<dbReference type="RefSeq" id="WP_018624726.1">
    <property type="nucleotide sequence ID" value="NZ_CP140158.1"/>
</dbReference>
<dbReference type="PANTHER" id="PTHR43654:SF1">
    <property type="entry name" value="ISOPENTENYL PHOSPHATE KINASE"/>
    <property type="match status" value="1"/>
</dbReference>
<dbReference type="EMBL" id="CP140158">
    <property type="protein sequence ID" value="WQG84263.1"/>
    <property type="molecule type" value="Genomic_DNA"/>
</dbReference>
<comment type="subcellular location">
    <subcellularLocation>
        <location evidence="8">Cytoplasm</location>
    </subcellularLocation>
</comment>
<feature type="binding site" evidence="8">
    <location>
        <position position="55"/>
    </location>
    <ligand>
        <name>substrate</name>
    </ligand>
</feature>
<keyword evidence="5 8" id="KW-0547">Nucleotide-binding</keyword>
<keyword evidence="11" id="KW-1185">Reference proteome</keyword>
<comment type="caution">
    <text evidence="8">Lacks conserved residue(s) required for the propagation of feature annotation.</text>
</comment>
<sequence length="275" mass="30274">MKEINFDRYQKIVIKVGSALIAPDERACSAEYCLPIANFIKQCLKANKDIVIVSSGAVAAGFNQLGLTDHQLNLEQKQALAAIGQSIVIRHWQRFFDQEVAQVLLTIDDINNLKRAYNAQKTFKQLAQFGALPIVNENDTVVTEELKFGDNDMLAAQVAMLTDADLLLICSDVGGLYDDNPYLNPEARLITFIKPDDTQCQTYAQGSHNPRSMGGMLSKVQAALTATYKGIDCIICNGKTEAYNLLLLNQNPGSWFVAKPQTQVSTATSDKHNLS</sequence>
<keyword evidence="6 8" id="KW-0418">Kinase</keyword>
<keyword evidence="4 8" id="KW-0808">Transferase</keyword>
<evidence type="ECO:0000313" key="10">
    <source>
        <dbReference type="EMBL" id="WQG84263.1"/>
    </source>
</evidence>
<comment type="function">
    <text evidence="8">Catalyzes the transfer of a phosphate group to glutamate to form L-glutamate 5-phosphate.</text>
</comment>
<evidence type="ECO:0000256" key="8">
    <source>
        <dbReference type="HAMAP-Rule" id="MF_00456"/>
    </source>
</evidence>
<evidence type="ECO:0000256" key="2">
    <source>
        <dbReference type="ARBA" id="ARBA00022605"/>
    </source>
</evidence>
<dbReference type="GO" id="GO:0004349">
    <property type="term" value="F:glutamate 5-kinase activity"/>
    <property type="evidence" value="ECO:0007669"/>
    <property type="project" value="UniProtKB-EC"/>
</dbReference>
<name>A0ABZ0X103_9GAMM</name>
<gene>
    <name evidence="8 10" type="primary">proB</name>
    <name evidence="10" type="ORF">SR900_07245</name>
</gene>
<protein>
    <recommendedName>
        <fullName evidence="8">Glutamate 5-kinase</fullName>
        <ecNumber evidence="8">2.7.2.11</ecNumber>
    </recommendedName>
    <alternativeName>
        <fullName evidence="8">Gamma-glutamyl kinase</fullName>
        <shortName evidence="8">GK</shortName>
    </alternativeName>
</protein>
<evidence type="ECO:0000256" key="4">
    <source>
        <dbReference type="ARBA" id="ARBA00022679"/>
    </source>
</evidence>
<accession>A0ABZ0X103</accession>
<organism evidence="10 11">
    <name type="scientific">Kangiella aquimarina</name>
    <dbReference type="NCBI Taxonomy" id="261965"/>
    <lineage>
        <taxon>Bacteria</taxon>
        <taxon>Pseudomonadati</taxon>
        <taxon>Pseudomonadota</taxon>
        <taxon>Gammaproteobacteria</taxon>
        <taxon>Kangiellales</taxon>
        <taxon>Kangiellaceae</taxon>
        <taxon>Kangiella</taxon>
    </lineage>
</organism>
<dbReference type="EC" id="2.7.2.11" evidence="8"/>
<feature type="binding site" evidence="8">
    <location>
        <begin position="171"/>
        <end position="172"/>
    </location>
    <ligand>
        <name>ATP</name>
        <dbReference type="ChEBI" id="CHEBI:30616"/>
    </ligand>
</feature>
<evidence type="ECO:0000256" key="3">
    <source>
        <dbReference type="ARBA" id="ARBA00022650"/>
    </source>
</evidence>
<evidence type="ECO:0000256" key="5">
    <source>
        <dbReference type="ARBA" id="ARBA00022741"/>
    </source>
</evidence>
<evidence type="ECO:0000256" key="6">
    <source>
        <dbReference type="ARBA" id="ARBA00022777"/>
    </source>
</evidence>